<dbReference type="EMBL" id="SOQW01000003">
    <property type="protein sequence ID" value="TDX92065.1"/>
    <property type="molecule type" value="Genomic_DNA"/>
</dbReference>
<evidence type="ECO:0000256" key="1">
    <source>
        <dbReference type="SAM" id="Phobius"/>
    </source>
</evidence>
<feature type="domain" description="CAAX prenyl protease 2/Lysostaphin resistance protein A-like" evidence="2">
    <location>
        <begin position="77"/>
        <end position="172"/>
    </location>
</feature>
<protein>
    <submittedName>
        <fullName evidence="3">CPBP family intramembrane metalloprotease</fullName>
    </submittedName>
</protein>
<dbReference type="Proteomes" id="UP000295709">
    <property type="component" value="Unassembled WGS sequence"/>
</dbReference>
<dbReference type="GO" id="GO:0008237">
    <property type="term" value="F:metallopeptidase activity"/>
    <property type="evidence" value="ECO:0007669"/>
    <property type="project" value="UniProtKB-KW"/>
</dbReference>
<dbReference type="RefSeq" id="WP_123263594.1">
    <property type="nucleotide sequence ID" value="NZ_RJTX01000004.1"/>
</dbReference>
<dbReference type="PANTHER" id="PTHR39430:SF1">
    <property type="entry name" value="PROTEASE"/>
    <property type="match status" value="1"/>
</dbReference>
<feature type="transmembrane region" description="Helical" evidence="1">
    <location>
        <begin position="109"/>
        <end position="126"/>
    </location>
</feature>
<reference evidence="3 5" key="1">
    <citation type="submission" date="2018-11" db="EMBL/GenBank/DDBJ databases">
        <title>Proposal to divide the Flavobacteriaceae and reorganize its genera based on Amino Acid Identity values calculated from whole genome sequences.</title>
        <authorList>
            <person name="Nicholson A.C."/>
            <person name="Gulvik C.A."/>
            <person name="Whitney A.M."/>
            <person name="Humrighouse B.W."/>
            <person name="Bell M."/>
            <person name="Holmes B."/>
            <person name="Steigerwalt A."/>
            <person name="Villarma A."/>
            <person name="Sheth M."/>
            <person name="Batra D."/>
            <person name="Pryor J."/>
            <person name="Bernardet J.-F."/>
            <person name="Hugo C."/>
            <person name="Kampfer P."/>
            <person name="Newman J."/>
            <person name="Mcquiston J.R."/>
        </authorList>
    </citation>
    <scope>NUCLEOTIDE SEQUENCE [LARGE SCALE GENOMIC DNA]</scope>
    <source>
        <strain evidence="3 5">DSM 15235</strain>
    </source>
</reference>
<feature type="transmembrane region" description="Helical" evidence="1">
    <location>
        <begin position="159"/>
        <end position="178"/>
    </location>
</feature>
<evidence type="ECO:0000313" key="4">
    <source>
        <dbReference type="EMBL" id="TDX92065.1"/>
    </source>
</evidence>
<dbReference type="GO" id="GO:0004175">
    <property type="term" value="F:endopeptidase activity"/>
    <property type="evidence" value="ECO:0007669"/>
    <property type="project" value="UniProtKB-ARBA"/>
</dbReference>
<reference evidence="4 6" key="2">
    <citation type="submission" date="2019-03" db="EMBL/GenBank/DDBJ databases">
        <title>Genomic Encyclopedia of Archaeal and Bacterial Type Strains, Phase II (KMG-II): from individual species to whole genera.</title>
        <authorList>
            <person name="Goeker M."/>
        </authorList>
    </citation>
    <scope>NUCLEOTIDE SEQUENCE [LARGE SCALE GENOMIC DNA]</scope>
    <source>
        <strain evidence="4 6">DSM 15235</strain>
    </source>
</reference>
<evidence type="ECO:0000313" key="6">
    <source>
        <dbReference type="Proteomes" id="UP000295709"/>
    </source>
</evidence>
<dbReference type="Pfam" id="PF02517">
    <property type="entry name" value="Rce1-like"/>
    <property type="match status" value="1"/>
</dbReference>
<keyword evidence="1" id="KW-1133">Transmembrane helix</keyword>
<sequence>MIGIIIELIISWLILKFIAKKNLSVLGFMPSQTRFIQWSIGFLLAAVICSLYHIMTTVFINNSWILNKQLTFSVALMSSWWVVKSVLFEELLFRGALLYLAIEKWGNTKACVFSAICFGVYHWFSYNAFGNPFQMGIIFVMTAIFGWMLAVSFAKTKSLYLPISLHLGWNLFNIVVFSNGPLGKQLFIKANENHLEGIPSLLVFIFQIVALPLVMYGYFKFKNRIKQEADLD</sequence>
<evidence type="ECO:0000313" key="5">
    <source>
        <dbReference type="Proteomes" id="UP000269375"/>
    </source>
</evidence>
<dbReference type="GO" id="GO:0006508">
    <property type="term" value="P:proteolysis"/>
    <property type="evidence" value="ECO:0007669"/>
    <property type="project" value="UniProtKB-KW"/>
</dbReference>
<gene>
    <name evidence="4" type="ORF">BCF50_3207</name>
    <name evidence="3" type="ORF">EGI05_13575</name>
</gene>
<dbReference type="AlphaFoldDB" id="A0A3N0VSR4"/>
<feature type="transmembrane region" description="Helical" evidence="1">
    <location>
        <begin position="38"/>
        <end position="60"/>
    </location>
</feature>
<dbReference type="Proteomes" id="UP000269375">
    <property type="component" value="Unassembled WGS sequence"/>
</dbReference>
<feature type="transmembrane region" description="Helical" evidence="1">
    <location>
        <begin position="80"/>
        <end position="102"/>
    </location>
</feature>
<name>A0A3N0VSR4_9FLAO</name>
<comment type="caution">
    <text evidence="3">The sequence shown here is derived from an EMBL/GenBank/DDBJ whole genome shotgun (WGS) entry which is preliminary data.</text>
</comment>
<keyword evidence="1" id="KW-0812">Transmembrane</keyword>
<evidence type="ECO:0000259" key="2">
    <source>
        <dbReference type="Pfam" id="PF02517"/>
    </source>
</evidence>
<keyword evidence="3" id="KW-0378">Hydrolase</keyword>
<keyword evidence="1" id="KW-0472">Membrane</keyword>
<keyword evidence="6" id="KW-1185">Reference proteome</keyword>
<keyword evidence="3" id="KW-0645">Protease</keyword>
<evidence type="ECO:0000313" key="3">
    <source>
        <dbReference type="EMBL" id="ROH95560.1"/>
    </source>
</evidence>
<dbReference type="PANTHER" id="PTHR39430">
    <property type="entry name" value="MEMBRANE-ASSOCIATED PROTEASE-RELATED"/>
    <property type="match status" value="1"/>
</dbReference>
<feature type="transmembrane region" description="Helical" evidence="1">
    <location>
        <begin position="132"/>
        <end position="152"/>
    </location>
</feature>
<dbReference type="InterPro" id="IPR003675">
    <property type="entry name" value="Rce1/LyrA-like_dom"/>
</dbReference>
<proteinExistence type="predicted"/>
<feature type="transmembrane region" description="Helical" evidence="1">
    <location>
        <begin position="198"/>
        <end position="219"/>
    </location>
</feature>
<organism evidence="3 5">
    <name type="scientific">Chryseobacterium daecheongense</name>
    <dbReference type="NCBI Taxonomy" id="192389"/>
    <lineage>
        <taxon>Bacteria</taxon>
        <taxon>Pseudomonadati</taxon>
        <taxon>Bacteroidota</taxon>
        <taxon>Flavobacteriia</taxon>
        <taxon>Flavobacteriales</taxon>
        <taxon>Weeksellaceae</taxon>
        <taxon>Chryseobacterium group</taxon>
        <taxon>Chryseobacterium</taxon>
    </lineage>
</organism>
<dbReference type="EMBL" id="RJTX01000004">
    <property type="protein sequence ID" value="ROH95560.1"/>
    <property type="molecule type" value="Genomic_DNA"/>
</dbReference>
<accession>A0A3N0VSR4</accession>
<keyword evidence="3" id="KW-0482">Metalloprotease</keyword>
<dbReference type="OrthoDB" id="193898at2"/>
<dbReference type="GO" id="GO:0080120">
    <property type="term" value="P:CAAX-box protein maturation"/>
    <property type="evidence" value="ECO:0007669"/>
    <property type="project" value="UniProtKB-ARBA"/>
</dbReference>